<evidence type="ECO:0000256" key="1">
    <source>
        <dbReference type="SAM" id="MobiDB-lite"/>
    </source>
</evidence>
<proteinExistence type="predicted"/>
<organism evidence="2 3">
    <name type="scientific">Adineta steineri</name>
    <dbReference type="NCBI Taxonomy" id="433720"/>
    <lineage>
        <taxon>Eukaryota</taxon>
        <taxon>Metazoa</taxon>
        <taxon>Spiralia</taxon>
        <taxon>Gnathifera</taxon>
        <taxon>Rotifera</taxon>
        <taxon>Eurotatoria</taxon>
        <taxon>Bdelloidea</taxon>
        <taxon>Adinetida</taxon>
        <taxon>Adinetidae</taxon>
        <taxon>Adineta</taxon>
    </lineage>
</organism>
<accession>A0A819WHJ7</accession>
<feature type="compositionally biased region" description="Basic and acidic residues" evidence="1">
    <location>
        <begin position="1"/>
        <end position="17"/>
    </location>
</feature>
<comment type="caution">
    <text evidence="2">The sequence shown here is derived from an EMBL/GenBank/DDBJ whole genome shotgun (WGS) entry which is preliminary data.</text>
</comment>
<feature type="region of interest" description="Disordered" evidence="1">
    <location>
        <begin position="1"/>
        <end position="51"/>
    </location>
</feature>
<gene>
    <name evidence="2" type="ORF">OKA104_LOCUS36800</name>
</gene>
<sequence>MSSISQEHEHEHEEKTNSNKIQNQHSSLSNDSIARTNPMNNSHPSQSLPRSNLTLNLYDCLQCYLRIPRCKLTQDHSNDKANTCMTFEDEIRGEQEVEEKPSQEESIF</sequence>
<dbReference type="AlphaFoldDB" id="A0A819WHJ7"/>
<feature type="compositionally biased region" description="Polar residues" evidence="1">
    <location>
        <begin position="18"/>
        <end position="51"/>
    </location>
</feature>
<reference evidence="2" key="1">
    <citation type="submission" date="2021-02" db="EMBL/GenBank/DDBJ databases">
        <authorList>
            <person name="Nowell W R."/>
        </authorList>
    </citation>
    <scope>NUCLEOTIDE SEQUENCE</scope>
</reference>
<name>A0A819WHJ7_9BILA</name>
<evidence type="ECO:0000313" key="3">
    <source>
        <dbReference type="Proteomes" id="UP000663881"/>
    </source>
</evidence>
<dbReference type="Proteomes" id="UP000663881">
    <property type="component" value="Unassembled WGS sequence"/>
</dbReference>
<protein>
    <submittedName>
        <fullName evidence="2">Uncharacterized protein</fullName>
    </submittedName>
</protein>
<evidence type="ECO:0000313" key="2">
    <source>
        <dbReference type="EMBL" id="CAF4122359.1"/>
    </source>
</evidence>
<dbReference type="EMBL" id="CAJOAY010005865">
    <property type="protein sequence ID" value="CAF4122359.1"/>
    <property type="molecule type" value="Genomic_DNA"/>
</dbReference>